<evidence type="ECO:0000256" key="1">
    <source>
        <dbReference type="SAM" id="MobiDB-lite"/>
    </source>
</evidence>
<dbReference type="GO" id="GO:0000776">
    <property type="term" value="C:kinetochore"/>
    <property type="evidence" value="ECO:0007669"/>
    <property type="project" value="TreeGrafter"/>
</dbReference>
<feature type="non-terminal residue" evidence="3">
    <location>
        <position position="1"/>
    </location>
</feature>
<dbReference type="InterPro" id="IPR024395">
    <property type="entry name" value="CLASP_N_dom"/>
</dbReference>
<proteinExistence type="predicted"/>
<dbReference type="OrthoDB" id="46159at2759"/>
<dbReference type="GO" id="GO:0045180">
    <property type="term" value="C:basal cortex"/>
    <property type="evidence" value="ECO:0007669"/>
    <property type="project" value="TreeGrafter"/>
</dbReference>
<dbReference type="InterPro" id="IPR011989">
    <property type="entry name" value="ARM-like"/>
</dbReference>
<feature type="compositionally biased region" description="Low complexity" evidence="1">
    <location>
        <begin position="393"/>
        <end position="419"/>
    </location>
</feature>
<name>A0A267FQM7_9PLAT</name>
<dbReference type="AlphaFoldDB" id="A0A267FQM7"/>
<feature type="compositionally biased region" description="Polar residues" evidence="1">
    <location>
        <begin position="312"/>
        <end position="327"/>
    </location>
</feature>
<feature type="domain" description="TOG" evidence="2">
    <location>
        <begin position="896"/>
        <end position="1137"/>
    </location>
</feature>
<feature type="compositionally biased region" description="Low complexity" evidence="1">
    <location>
        <begin position="483"/>
        <end position="498"/>
    </location>
</feature>
<dbReference type="GO" id="GO:0005876">
    <property type="term" value="C:spindle microtubule"/>
    <property type="evidence" value="ECO:0007669"/>
    <property type="project" value="TreeGrafter"/>
</dbReference>
<dbReference type="InterPro" id="IPR016024">
    <property type="entry name" value="ARM-type_fold"/>
</dbReference>
<feature type="region of interest" description="Disordered" evidence="1">
    <location>
        <begin position="1"/>
        <end position="34"/>
    </location>
</feature>
<dbReference type="Proteomes" id="UP000215902">
    <property type="component" value="Unassembled WGS sequence"/>
</dbReference>
<dbReference type="Pfam" id="PF12348">
    <property type="entry name" value="CLASP_N"/>
    <property type="match status" value="1"/>
</dbReference>
<evidence type="ECO:0000259" key="2">
    <source>
        <dbReference type="SMART" id="SM01349"/>
    </source>
</evidence>
<dbReference type="GO" id="GO:0040001">
    <property type="term" value="P:establishment of mitotic spindle localization"/>
    <property type="evidence" value="ECO:0007669"/>
    <property type="project" value="TreeGrafter"/>
</dbReference>
<feature type="domain" description="TOG" evidence="2">
    <location>
        <begin position="70"/>
        <end position="293"/>
    </location>
</feature>
<keyword evidence="4" id="KW-1185">Reference proteome</keyword>
<evidence type="ECO:0000313" key="4">
    <source>
        <dbReference type="Proteomes" id="UP000215902"/>
    </source>
</evidence>
<feature type="region of interest" description="Disordered" evidence="1">
    <location>
        <begin position="772"/>
        <end position="816"/>
    </location>
</feature>
<dbReference type="SUPFAM" id="SSF48371">
    <property type="entry name" value="ARM repeat"/>
    <property type="match status" value="2"/>
</dbReference>
<dbReference type="SMART" id="SM01349">
    <property type="entry name" value="TOG"/>
    <property type="match status" value="2"/>
</dbReference>
<dbReference type="GO" id="GO:0005881">
    <property type="term" value="C:cytoplasmic microtubule"/>
    <property type="evidence" value="ECO:0007669"/>
    <property type="project" value="TreeGrafter"/>
</dbReference>
<organism evidence="3 4">
    <name type="scientific">Macrostomum lignano</name>
    <dbReference type="NCBI Taxonomy" id="282301"/>
    <lineage>
        <taxon>Eukaryota</taxon>
        <taxon>Metazoa</taxon>
        <taxon>Spiralia</taxon>
        <taxon>Lophotrochozoa</taxon>
        <taxon>Platyhelminthes</taxon>
        <taxon>Rhabditophora</taxon>
        <taxon>Macrostomorpha</taxon>
        <taxon>Macrostomida</taxon>
        <taxon>Macrostomidae</taxon>
        <taxon>Macrostomum</taxon>
    </lineage>
</organism>
<gene>
    <name evidence="3" type="ORF">BOX15_Mlig010214g1</name>
</gene>
<reference evidence="3 4" key="1">
    <citation type="submission" date="2017-06" db="EMBL/GenBank/DDBJ databases">
        <title>A platform for efficient transgenesis in Macrostomum lignano, a flatworm model organism for stem cell research.</title>
        <authorList>
            <person name="Berezikov E."/>
        </authorList>
    </citation>
    <scope>NUCLEOTIDE SEQUENCE [LARGE SCALE GENOMIC DNA]</scope>
    <source>
        <strain evidence="3">DV1</strain>
        <tissue evidence="3">Whole organism</tissue>
    </source>
</reference>
<protein>
    <recommendedName>
        <fullName evidence="2">TOG domain-containing protein</fullName>
    </recommendedName>
</protein>
<dbReference type="GO" id="GO:0008017">
    <property type="term" value="F:microtubule binding"/>
    <property type="evidence" value="ECO:0007669"/>
    <property type="project" value="TreeGrafter"/>
</dbReference>
<feature type="compositionally biased region" description="Polar residues" evidence="1">
    <location>
        <begin position="370"/>
        <end position="392"/>
    </location>
</feature>
<dbReference type="STRING" id="282301.A0A267FQM7"/>
<dbReference type="GO" id="GO:0090307">
    <property type="term" value="P:mitotic spindle assembly"/>
    <property type="evidence" value="ECO:0007669"/>
    <property type="project" value="TreeGrafter"/>
</dbReference>
<feature type="region of interest" description="Disordered" evidence="1">
    <location>
        <begin position="279"/>
        <end position="327"/>
    </location>
</feature>
<feature type="compositionally biased region" description="Low complexity" evidence="1">
    <location>
        <begin position="447"/>
        <end position="466"/>
    </location>
</feature>
<accession>A0A267FQM7</accession>
<dbReference type="Gene3D" id="1.25.10.10">
    <property type="entry name" value="Leucine-rich Repeat Variant"/>
    <property type="match status" value="3"/>
</dbReference>
<feature type="compositionally biased region" description="Low complexity" evidence="1">
    <location>
        <begin position="798"/>
        <end position="808"/>
    </location>
</feature>
<comment type="caution">
    <text evidence="3">The sequence shown here is derived from an EMBL/GenBank/DDBJ whole genome shotgun (WGS) entry which is preliminary data.</text>
</comment>
<evidence type="ECO:0000313" key="3">
    <source>
        <dbReference type="EMBL" id="PAA76108.1"/>
    </source>
</evidence>
<sequence length="1145" mass="125355">TPEQLKHMSKTKASTAMPGAQQLKKPQGNYTNTSRGVAGGVGAVDEETFLNAFEQVPRIHISNGRDVTEHLSRAREILSGNVEDWEKRVECLKQLRSLVLAGGAEYDEFAPGLRALEVPFRTCVTDLRSLVVREACITVAHLSRELGNKFDHFAESVLESLLSLIANSTKVISTSGIVATRLLLRNSHAPRLLPILCQFSQSKSAIQRRYLYEFLAILFANWPAAYLEKQVTAFADVFRRGLVDADQEGRAHSRRAFWLYWATFRDPAEQLLKTLDAKTRQAVEKDRPGSTGPAMGSAATSALPKAAGKPLSATTGTTGLPRSTSDHNSLMTAATAGAGRVLAPSARTLRLGQQQQQQQRGRTATKTGGSTVSQSTPASREASPSSRYSYLTYQQQQQQMQQQQQQKQQQQLPYQYQQQRVTPSRPKGPRSQGASREASPGRGGSGIPVPSSGSGGMSSLRRQSQGARTAALVNSGGGTYRTGASSASRRASGSENDAAAQSALAEALQYKLARASANGGGEEASETSSVCSDSSYKSFNNIADIIKQLESRDWSQRRDGLASLTSYLSRDSCRLNSAEVRKICDIFTRLFGETNGRVTQFFLEALGEFVTKFHAELHDWLYTLQMRLVGRLATETLTSQQSRVQAALERVRMAFPPELQFQQLLRSVCDQWLQTLPKVQLAVLQHLLMSLPDLPSHALQSNADTKAVVARLAALTREPRSADLRRYSQMLLAGLARLNNDSFANILQSLAGPMQQRVAEVVANQQEASATAAGLQQQQRRGSLGTAATASGTGRNAGQQSSSQQGTSFSPEEMSSCIRQAAQDIQSLTGTSSAGRATWAEPRSVASAAAAAATSSRNGQTNQRLANRNYQQQQPAYQLPSYQADPFSADDYQQLMMQPQPQQQSLQSGDLLLADIVRELSGARNQRHEQRKFCMQRLIGLVRDKTALNWDDHFKNILLILLETLSENESDIRACALSALQELLRAESARFVDFVEVTVLKVLEAHRDQDRSVAKAADDCAKALSACLPADQILRVLIPIVLDSEVPITLAAIKMEMRVVQEADSGLLERLLAELCPGLVRACEHQESPIRKAAIFCLVQVQLKVGDSLMLHLGDMSGTKRRLLQLYICRARAPQQQQQQQLTAF</sequence>
<feature type="region of interest" description="Disordered" evidence="1">
    <location>
        <begin position="349"/>
        <end position="498"/>
    </location>
</feature>
<feature type="compositionally biased region" description="Basic and acidic residues" evidence="1">
    <location>
        <begin position="279"/>
        <end position="288"/>
    </location>
</feature>
<dbReference type="InterPro" id="IPR034085">
    <property type="entry name" value="TOG"/>
</dbReference>
<dbReference type="GO" id="GO:0005815">
    <property type="term" value="C:microtubule organizing center"/>
    <property type="evidence" value="ECO:0007669"/>
    <property type="project" value="TreeGrafter"/>
</dbReference>
<feature type="compositionally biased region" description="Low complexity" evidence="1">
    <location>
        <begin position="349"/>
        <end position="369"/>
    </location>
</feature>
<dbReference type="GO" id="GO:0072686">
    <property type="term" value="C:mitotic spindle"/>
    <property type="evidence" value="ECO:0007669"/>
    <property type="project" value="TreeGrafter"/>
</dbReference>
<dbReference type="PANTHER" id="PTHR21567:SF9">
    <property type="entry name" value="CLIP-ASSOCIATING PROTEIN"/>
    <property type="match status" value="1"/>
</dbReference>
<dbReference type="EMBL" id="NIVC01000841">
    <property type="protein sequence ID" value="PAA76108.1"/>
    <property type="molecule type" value="Genomic_DNA"/>
</dbReference>
<dbReference type="PANTHER" id="PTHR21567">
    <property type="entry name" value="CLASP"/>
    <property type="match status" value="1"/>
</dbReference>
<feature type="compositionally biased region" description="Polar residues" evidence="1">
    <location>
        <begin position="786"/>
        <end position="797"/>
    </location>
</feature>